<keyword evidence="3" id="KW-1185">Reference proteome</keyword>
<organism evidence="2 3">
    <name type="scientific">Micrococcus terreus</name>
    <dbReference type="NCBI Taxonomy" id="574650"/>
    <lineage>
        <taxon>Bacteria</taxon>
        <taxon>Bacillati</taxon>
        <taxon>Actinomycetota</taxon>
        <taxon>Actinomycetes</taxon>
        <taxon>Micrococcales</taxon>
        <taxon>Micrococcaceae</taxon>
        <taxon>Micrococcus</taxon>
    </lineage>
</organism>
<dbReference type="SUPFAM" id="SSF54909">
    <property type="entry name" value="Dimeric alpha+beta barrel"/>
    <property type="match status" value="1"/>
</dbReference>
<sequence length="107" mass="12298">MILINVKFTVKPDAEGRFLDEVAEFTQATRAEEGNLWFDWYRSPEDPQVFVLLEAFKDDAAEAHVSSEHFQAGLEAMRPLLVKTPQIISRQVDGEDWDQMGELQIED</sequence>
<keyword evidence="2" id="KW-0560">Oxidoreductase</keyword>
<feature type="domain" description="ABM" evidence="1">
    <location>
        <begin position="2"/>
        <end position="92"/>
    </location>
</feature>
<gene>
    <name evidence="2" type="ORF">SAMN04487966_10719</name>
</gene>
<evidence type="ECO:0000313" key="3">
    <source>
        <dbReference type="Proteomes" id="UP000198881"/>
    </source>
</evidence>
<keyword evidence="2" id="KW-0503">Monooxygenase</keyword>
<evidence type="ECO:0000259" key="1">
    <source>
        <dbReference type="PROSITE" id="PS51725"/>
    </source>
</evidence>
<dbReference type="InterPro" id="IPR007138">
    <property type="entry name" value="ABM_dom"/>
</dbReference>
<reference evidence="2 3" key="1">
    <citation type="submission" date="2016-10" db="EMBL/GenBank/DDBJ databases">
        <authorList>
            <person name="de Groot N.N."/>
        </authorList>
    </citation>
    <scope>NUCLEOTIDE SEQUENCE [LARGE SCALE GENOMIC DNA]</scope>
    <source>
        <strain evidence="2 3">CGMCC 1.7054</strain>
    </source>
</reference>
<dbReference type="Gene3D" id="3.30.70.100">
    <property type="match status" value="1"/>
</dbReference>
<dbReference type="AlphaFoldDB" id="A0A1I7MN45"/>
<name>A0A1I7MN45_9MICC</name>
<proteinExistence type="predicted"/>
<dbReference type="GO" id="GO:0004497">
    <property type="term" value="F:monooxygenase activity"/>
    <property type="evidence" value="ECO:0007669"/>
    <property type="project" value="UniProtKB-KW"/>
</dbReference>
<dbReference type="PANTHER" id="PTHR33336">
    <property type="entry name" value="QUINOL MONOOXYGENASE YGIN-RELATED"/>
    <property type="match status" value="1"/>
</dbReference>
<dbReference type="PROSITE" id="PS51725">
    <property type="entry name" value="ABM"/>
    <property type="match status" value="1"/>
</dbReference>
<dbReference type="Proteomes" id="UP000198881">
    <property type="component" value="Unassembled WGS sequence"/>
</dbReference>
<dbReference type="InterPro" id="IPR011008">
    <property type="entry name" value="Dimeric_a/b-barrel"/>
</dbReference>
<accession>A0A1I7MN45</accession>
<evidence type="ECO:0000313" key="2">
    <source>
        <dbReference type="EMBL" id="SFV23361.1"/>
    </source>
</evidence>
<dbReference type="Pfam" id="PF03992">
    <property type="entry name" value="ABM"/>
    <property type="match status" value="1"/>
</dbReference>
<dbReference type="PANTHER" id="PTHR33336:SF3">
    <property type="entry name" value="ABM DOMAIN-CONTAINING PROTEIN"/>
    <property type="match status" value="1"/>
</dbReference>
<dbReference type="InterPro" id="IPR050744">
    <property type="entry name" value="AI-2_Isomerase_LsrG"/>
</dbReference>
<protein>
    <submittedName>
        <fullName evidence="2">Quinol monooxygenase YgiN</fullName>
    </submittedName>
</protein>
<dbReference type="STRING" id="574650.SAMN04487966_10719"/>
<dbReference type="EMBL" id="FPCG01000007">
    <property type="protein sequence ID" value="SFV23361.1"/>
    <property type="molecule type" value="Genomic_DNA"/>
</dbReference>
<dbReference type="OrthoDB" id="8452260at2"/>
<dbReference type="RefSeq" id="WP_091697589.1">
    <property type="nucleotide sequence ID" value="NZ_CP136963.1"/>
</dbReference>